<gene>
    <name evidence="4" type="ORF">QBZ16_005518</name>
</gene>
<proteinExistence type="predicted"/>
<dbReference type="AlphaFoldDB" id="A0AAD9MKP9"/>
<keyword evidence="1" id="KW-0479">Metal-binding</keyword>
<keyword evidence="1" id="KW-0862">Zinc</keyword>
<accession>A0AAD9MKP9</accession>
<dbReference type="Proteomes" id="UP001255856">
    <property type="component" value="Unassembled WGS sequence"/>
</dbReference>
<evidence type="ECO:0000256" key="2">
    <source>
        <dbReference type="SAM" id="MobiDB-lite"/>
    </source>
</evidence>
<evidence type="ECO:0000313" key="4">
    <source>
        <dbReference type="EMBL" id="KAK2076758.1"/>
    </source>
</evidence>
<evidence type="ECO:0000259" key="3">
    <source>
        <dbReference type="PROSITE" id="PS50966"/>
    </source>
</evidence>
<dbReference type="EMBL" id="JASFZW010000009">
    <property type="protein sequence ID" value="KAK2076758.1"/>
    <property type="molecule type" value="Genomic_DNA"/>
</dbReference>
<keyword evidence="5" id="KW-1185">Reference proteome</keyword>
<protein>
    <recommendedName>
        <fullName evidence="3">SWIM-type domain-containing protein</fullName>
    </recommendedName>
</protein>
<organism evidence="4 5">
    <name type="scientific">Prototheca wickerhamii</name>
    <dbReference type="NCBI Taxonomy" id="3111"/>
    <lineage>
        <taxon>Eukaryota</taxon>
        <taxon>Viridiplantae</taxon>
        <taxon>Chlorophyta</taxon>
        <taxon>core chlorophytes</taxon>
        <taxon>Trebouxiophyceae</taxon>
        <taxon>Chlorellales</taxon>
        <taxon>Chlorellaceae</taxon>
        <taxon>Prototheca</taxon>
    </lineage>
</organism>
<feature type="domain" description="SWIM-type" evidence="3">
    <location>
        <begin position="338"/>
        <end position="370"/>
    </location>
</feature>
<evidence type="ECO:0000256" key="1">
    <source>
        <dbReference type="PROSITE-ProRule" id="PRU00325"/>
    </source>
</evidence>
<evidence type="ECO:0000313" key="5">
    <source>
        <dbReference type="Proteomes" id="UP001255856"/>
    </source>
</evidence>
<reference evidence="4" key="1">
    <citation type="submission" date="2021-01" db="EMBL/GenBank/DDBJ databases">
        <authorList>
            <person name="Eckstrom K.M.E."/>
        </authorList>
    </citation>
    <scope>NUCLEOTIDE SEQUENCE</scope>
    <source>
        <strain evidence="4">UVCC 0001</strain>
    </source>
</reference>
<comment type="caution">
    <text evidence="4">The sequence shown here is derived from an EMBL/GenBank/DDBJ whole genome shotgun (WGS) entry which is preliminary data.</text>
</comment>
<name>A0AAD9MKP9_PROWI</name>
<keyword evidence="1" id="KW-0863">Zinc-finger</keyword>
<feature type="region of interest" description="Disordered" evidence="2">
    <location>
        <begin position="417"/>
        <end position="441"/>
    </location>
</feature>
<feature type="region of interest" description="Disordered" evidence="2">
    <location>
        <begin position="558"/>
        <end position="584"/>
    </location>
</feature>
<sequence>MRVTQPRIKLSEQPEEVSRELVVNPAHDVFMRRDAGGRTTCLGFQTHFQRKLMRKFGLEREVILDVCDTLELNGMKLMMLLILDDHRVRHPVAFCLTREADALTMFRWLGSIQLRLRGRWRPSCVVTNVCLTQIAVVKLFWGGTVPTVLASSEVKALWRRSRALAGDTWPSVFLVLRRLIGRASAADPGLDPGPAKEEALAAVRAEWAAIGPDSAGREWVARHPPETWMDCLRATVPCGPDLLRQPAAVVLRAIREKITNLYLRNAKITMEQALEVLGAQIGESAVWIVTEGCCRRNNLEQAADVMKSVRAARRIAPEHVRRPGPGERLWTVGETRSFRVDPTDALGCTCHVARRRVACPHVLAALMAQEPELTDRDISTYLGKAWGTPFGNVECMLRTLPIRCTAAGPMPEHSVWTPEHDDEVAEPGDKAAALEPSRRSRRSFGLPLTMTDFDVAKPRRVPRSRPAELPAYVDFPPEAPKLRRQPEVKELAQSIHDVVGDPGETPFEQSLGPGAAACCEDLRRLWRQWHDAQPARPERALLQWALAAEAVLQEVQSRNRPAIKKAATRAPAAPKRRRTEAASA</sequence>
<dbReference type="PROSITE" id="PS50966">
    <property type="entry name" value="ZF_SWIM"/>
    <property type="match status" value="1"/>
</dbReference>
<dbReference type="InterPro" id="IPR007527">
    <property type="entry name" value="Znf_SWIM"/>
</dbReference>
<dbReference type="GO" id="GO:0008270">
    <property type="term" value="F:zinc ion binding"/>
    <property type="evidence" value="ECO:0007669"/>
    <property type="project" value="UniProtKB-KW"/>
</dbReference>